<dbReference type="EMBL" id="JRZE01000002">
    <property type="protein sequence ID" value="KHF45512.1"/>
    <property type="molecule type" value="Genomic_DNA"/>
</dbReference>
<gene>
    <name evidence="3" type="ORF">MINT15_07290</name>
</gene>
<reference evidence="3 4" key="1">
    <citation type="submission" date="2014-10" db="EMBL/GenBank/DDBJ databases">
        <title>Genome sequence of Micropolyspora internatus JCM3315.</title>
        <authorList>
            <person name="Shin S.-K."/>
            <person name="Yi H."/>
        </authorList>
    </citation>
    <scope>NUCLEOTIDE SEQUENCE [LARGE SCALE GENOMIC DNA]</scope>
    <source>
        <strain evidence="3 4">JCM 3315</strain>
    </source>
</reference>
<dbReference type="NCBIfam" id="TIGR00996">
    <property type="entry name" value="Mtu_fam_mce"/>
    <property type="match status" value="1"/>
</dbReference>
<sequence>MTTRFRWRLTRLATVLTVLAVATAGALWWVFADHGDKTVTAYFSRAVGVYPGSDVKVLGVSVGEVESVIPESTRVRVTMTVDRDAPVAADTRALIVSPSVVADRYVQLSDLAHGGPRLADGAVIPSDRTAVPVELDELYRSLDDLATALGPEGANADGALSDLLDAGADVLDGTGASFSESVRNFGDLARTLADSDDDLFATIDSLSTFTTMLAGNDKQVREATEQLARVSDTLAADREELSAALATLGDALADVQSFVADNRAALKSNVDKLAELTRLVVDRRASLAEALDVAPIAAENAYNVYDPDSGTLQGRITPLEYLPLVSASGGGR</sequence>
<feature type="domain" description="Mce/MlaD" evidence="1">
    <location>
        <begin position="37"/>
        <end position="109"/>
    </location>
</feature>
<comment type="caution">
    <text evidence="3">The sequence shown here is derived from an EMBL/GenBank/DDBJ whole genome shotgun (WGS) entry which is preliminary data.</text>
</comment>
<dbReference type="OrthoDB" id="4516955at2"/>
<dbReference type="OMA" id="DIRHEGG"/>
<dbReference type="Pfam" id="PF11887">
    <property type="entry name" value="Mce4_CUP1"/>
    <property type="match status" value="1"/>
</dbReference>
<dbReference type="Proteomes" id="UP000030848">
    <property type="component" value="Unassembled WGS sequence"/>
</dbReference>
<name>A0A837DDV5_9PSEU</name>
<feature type="domain" description="Mammalian cell entry C-terminal" evidence="2">
    <location>
        <begin position="116"/>
        <end position="303"/>
    </location>
</feature>
<dbReference type="Pfam" id="PF02470">
    <property type="entry name" value="MlaD"/>
    <property type="match status" value="1"/>
</dbReference>
<dbReference type="PANTHER" id="PTHR33371:SF4">
    <property type="entry name" value="INTERMEMBRANE PHOSPHOLIPID TRANSPORT SYSTEM BINDING PROTEIN MLAD"/>
    <property type="match status" value="1"/>
</dbReference>
<dbReference type="InterPro" id="IPR052336">
    <property type="entry name" value="MlaD_Phospholipid_Transporter"/>
</dbReference>
<dbReference type="InterPro" id="IPR003399">
    <property type="entry name" value="Mce/MlaD"/>
</dbReference>
<accession>A0A837DDV5</accession>
<dbReference type="GO" id="GO:0005576">
    <property type="term" value="C:extracellular region"/>
    <property type="evidence" value="ECO:0007669"/>
    <property type="project" value="TreeGrafter"/>
</dbReference>
<dbReference type="PANTHER" id="PTHR33371">
    <property type="entry name" value="INTERMEMBRANE PHOSPHOLIPID TRANSPORT SYSTEM BINDING PROTEIN MLAD-RELATED"/>
    <property type="match status" value="1"/>
</dbReference>
<dbReference type="InterPro" id="IPR024516">
    <property type="entry name" value="Mce_C"/>
</dbReference>
<dbReference type="AlphaFoldDB" id="A0A837DDV5"/>
<evidence type="ECO:0000259" key="1">
    <source>
        <dbReference type="Pfam" id="PF02470"/>
    </source>
</evidence>
<protein>
    <submittedName>
        <fullName evidence="3">ABC transporter substrate-binding protein</fullName>
    </submittedName>
</protein>
<proteinExistence type="predicted"/>
<dbReference type="RefSeq" id="WP_012796419.1">
    <property type="nucleotide sequence ID" value="NZ_CALJZO010000106.1"/>
</dbReference>
<evidence type="ECO:0000259" key="2">
    <source>
        <dbReference type="Pfam" id="PF11887"/>
    </source>
</evidence>
<dbReference type="InterPro" id="IPR005693">
    <property type="entry name" value="Mce"/>
</dbReference>
<evidence type="ECO:0000313" key="4">
    <source>
        <dbReference type="Proteomes" id="UP000030848"/>
    </source>
</evidence>
<evidence type="ECO:0000313" key="3">
    <source>
        <dbReference type="EMBL" id="KHF45512.1"/>
    </source>
</evidence>
<organism evidence="3 4">
    <name type="scientific">Saccharomonospora viridis</name>
    <dbReference type="NCBI Taxonomy" id="1852"/>
    <lineage>
        <taxon>Bacteria</taxon>
        <taxon>Bacillati</taxon>
        <taxon>Actinomycetota</taxon>
        <taxon>Actinomycetes</taxon>
        <taxon>Pseudonocardiales</taxon>
        <taxon>Pseudonocardiaceae</taxon>
        <taxon>Saccharomonospora</taxon>
    </lineage>
</organism>